<protein>
    <submittedName>
        <fullName evidence="1">Uncharacterized protein</fullName>
    </submittedName>
</protein>
<reference evidence="1" key="1">
    <citation type="submission" date="2023-09" db="UniProtKB">
        <authorList>
            <consortium name="Ensembl"/>
        </authorList>
    </citation>
    <scope>IDENTIFICATION</scope>
</reference>
<dbReference type="Ensembl" id="ENSSPAT00000012889.1">
    <property type="protein sequence ID" value="ENSSPAP00000012674.1"/>
    <property type="gene ID" value="ENSSPAG00000009617.1"/>
</dbReference>
<dbReference type="GeneTree" id="ENSGT00600000085659"/>
<evidence type="ECO:0000313" key="1">
    <source>
        <dbReference type="Ensembl" id="ENSSPAP00000012674.1"/>
    </source>
</evidence>
<accession>A0A3B5A397</accession>
<proteinExistence type="predicted"/>
<name>A0A3B5A397_9TELE</name>
<dbReference type="AlphaFoldDB" id="A0A3B5A397"/>
<organism evidence="1">
    <name type="scientific">Stegastes partitus</name>
    <name type="common">bicolor damselfish</name>
    <dbReference type="NCBI Taxonomy" id="144197"/>
    <lineage>
        <taxon>Eukaryota</taxon>
        <taxon>Metazoa</taxon>
        <taxon>Chordata</taxon>
        <taxon>Craniata</taxon>
        <taxon>Vertebrata</taxon>
        <taxon>Euteleostomi</taxon>
        <taxon>Actinopterygii</taxon>
        <taxon>Neopterygii</taxon>
        <taxon>Teleostei</taxon>
        <taxon>Neoteleostei</taxon>
        <taxon>Acanthomorphata</taxon>
        <taxon>Ovalentaria</taxon>
        <taxon>Pomacentridae</taxon>
        <taxon>Stegastes</taxon>
    </lineage>
</organism>
<sequence>MRTLPYRTHTVDPHCLHKISVQRSHTHWVGTSFTVFIRAGSAAHQLCLQPQQHPSSEASGHIEAGAHGGVTANTAGIVEMIDTFDRPGKAFAKGGYAGTEEYAVGLNNKPGERIPKAGLSAAAGIGHARAEWSVFDAEAKGPNACAGIGASAGSLSAEAFARAEVASASAAAGPVKVKVGLAADTGVGVGLTGVEAKVLGTGVAIGRKIGVSFLGSGFEFNLW</sequence>